<dbReference type="GO" id="GO:0008252">
    <property type="term" value="F:nucleotidase activity"/>
    <property type="evidence" value="ECO:0007669"/>
    <property type="project" value="InterPro"/>
</dbReference>
<dbReference type="GO" id="GO:0046872">
    <property type="term" value="F:metal ion binding"/>
    <property type="evidence" value="ECO:0007669"/>
    <property type="project" value="UniProtKB-KW"/>
</dbReference>
<dbReference type="Pfam" id="PF01975">
    <property type="entry name" value="SurE"/>
    <property type="match status" value="1"/>
</dbReference>
<dbReference type="EMBL" id="CAICTM010000829">
    <property type="protein sequence ID" value="CAB9517089.1"/>
    <property type="molecule type" value="Genomic_DNA"/>
</dbReference>
<proteinExistence type="inferred from homology"/>
<dbReference type="Gene3D" id="3.40.1210.10">
    <property type="entry name" value="Survival protein SurE-like phosphatase/nucleotidase"/>
    <property type="match status" value="1"/>
</dbReference>
<evidence type="ECO:0000313" key="7">
    <source>
        <dbReference type="Proteomes" id="UP001153069"/>
    </source>
</evidence>
<keyword evidence="4" id="KW-0732">Signal</keyword>
<evidence type="ECO:0000256" key="4">
    <source>
        <dbReference type="SAM" id="SignalP"/>
    </source>
</evidence>
<feature type="signal peptide" evidence="4">
    <location>
        <begin position="1"/>
        <end position="23"/>
    </location>
</feature>
<dbReference type="InterPro" id="IPR002828">
    <property type="entry name" value="SurE-like_Pase/nucleotidase"/>
</dbReference>
<dbReference type="Proteomes" id="UP001153069">
    <property type="component" value="Unassembled WGS sequence"/>
</dbReference>
<dbReference type="AlphaFoldDB" id="A0A9N8EB68"/>
<evidence type="ECO:0000259" key="5">
    <source>
        <dbReference type="Pfam" id="PF01975"/>
    </source>
</evidence>
<comment type="similarity">
    <text evidence="1">Belongs to the SurE nucleotidase family.</text>
</comment>
<dbReference type="SUPFAM" id="SSF64167">
    <property type="entry name" value="SurE-like"/>
    <property type="match status" value="1"/>
</dbReference>
<dbReference type="InterPro" id="IPR036523">
    <property type="entry name" value="SurE-like_sf"/>
</dbReference>
<accession>A0A9N8EB68</accession>
<gene>
    <name evidence="6" type="ORF">SEMRO_830_G208200.1</name>
</gene>
<keyword evidence="2" id="KW-0479">Metal-binding</keyword>
<evidence type="ECO:0000256" key="2">
    <source>
        <dbReference type="ARBA" id="ARBA00022723"/>
    </source>
</evidence>
<comment type="caution">
    <text evidence="6">The sequence shown here is derived from an EMBL/GenBank/DDBJ whole genome shotgun (WGS) entry which is preliminary data.</text>
</comment>
<dbReference type="PANTHER" id="PTHR30457:SF0">
    <property type="entry name" value="PHOSPHATASE, PUTATIVE (AFU_ORTHOLOGUE AFUA_4G01070)-RELATED"/>
    <property type="match status" value="1"/>
</dbReference>
<evidence type="ECO:0000256" key="3">
    <source>
        <dbReference type="ARBA" id="ARBA00022801"/>
    </source>
</evidence>
<feature type="domain" description="Survival protein SurE-like phosphatase/nucleotidase" evidence="5">
    <location>
        <begin position="26"/>
        <end position="208"/>
    </location>
</feature>
<protein>
    <submittedName>
        <fullName evidence="6">5'-nucleotidase SurE</fullName>
    </submittedName>
</protein>
<organism evidence="6 7">
    <name type="scientific">Seminavis robusta</name>
    <dbReference type="NCBI Taxonomy" id="568900"/>
    <lineage>
        <taxon>Eukaryota</taxon>
        <taxon>Sar</taxon>
        <taxon>Stramenopiles</taxon>
        <taxon>Ochrophyta</taxon>
        <taxon>Bacillariophyta</taxon>
        <taxon>Bacillariophyceae</taxon>
        <taxon>Bacillariophycidae</taxon>
        <taxon>Naviculales</taxon>
        <taxon>Naviculaceae</taxon>
        <taxon>Seminavis</taxon>
    </lineage>
</organism>
<name>A0A9N8EB68_9STRA</name>
<reference evidence="6" key="1">
    <citation type="submission" date="2020-06" db="EMBL/GenBank/DDBJ databases">
        <authorList>
            <consortium name="Plant Systems Biology data submission"/>
        </authorList>
    </citation>
    <scope>NUCLEOTIDE SEQUENCE</scope>
    <source>
        <strain evidence="6">D6</strain>
    </source>
</reference>
<evidence type="ECO:0000313" key="6">
    <source>
        <dbReference type="EMBL" id="CAB9517089.1"/>
    </source>
</evidence>
<evidence type="ECO:0000256" key="1">
    <source>
        <dbReference type="ARBA" id="ARBA00011062"/>
    </source>
</evidence>
<sequence>MPLHALFLSVLLFCCCVFLPVSSLRILLTNNNGYSDNGMPLLRDALIAAGHDVFVFAPTTRLNGASAALDLPVVNVTQRDASSNSQEWEVDGYAATCVLVGLSQMQLLLDASWIPDLVISGINDGYTSGSQDWHSGTLGGALTGLSKGVPSLAILTDSPQEVTDSYFINVAQFVVQLVDTLEDVFAEFPLGVGLKIIYPRQETPDAVQGVVLAGNNNYFFVTFDYVLSDTVPNQLEANIVFVRDSTSTTDGATTEDSNSLAQSDSQLVRDGYITALPIQADVSLKATKYNENFLGGLAVMLETMELQTPIAS</sequence>
<keyword evidence="3" id="KW-0378">Hydrolase</keyword>
<keyword evidence="7" id="KW-1185">Reference proteome</keyword>
<feature type="chain" id="PRO_5040184800" evidence="4">
    <location>
        <begin position="24"/>
        <end position="312"/>
    </location>
</feature>
<dbReference type="OrthoDB" id="202825at2759"/>
<dbReference type="PANTHER" id="PTHR30457">
    <property type="entry name" value="5'-NUCLEOTIDASE SURE"/>
    <property type="match status" value="1"/>
</dbReference>
<dbReference type="InterPro" id="IPR030048">
    <property type="entry name" value="SurE"/>
</dbReference>